<reference evidence="1 2" key="1">
    <citation type="submission" date="2020-08" db="EMBL/GenBank/DDBJ databases">
        <title>Genome sequence of Rhodobacteraceae bacterium Lw-13e.</title>
        <authorList>
            <person name="Poehlein A."/>
            <person name="Wolter L."/>
            <person name="Daniel R."/>
            <person name="Brinkhoff T."/>
        </authorList>
    </citation>
    <scope>NUCLEOTIDE SEQUENCE [LARGE SCALE GENOMIC DNA]</scope>
    <source>
        <strain evidence="1 2">Lw-13e</strain>
    </source>
</reference>
<name>A0A418SIU3_9RHOB</name>
<dbReference type="EMBL" id="CP060436">
    <property type="protein sequence ID" value="QPM91952.1"/>
    <property type="molecule type" value="Genomic_DNA"/>
</dbReference>
<evidence type="ECO:0000313" key="1">
    <source>
        <dbReference type="EMBL" id="QPM91952.1"/>
    </source>
</evidence>
<gene>
    <name evidence="1" type="ORF">PSAL_032150</name>
</gene>
<dbReference type="Proteomes" id="UP000283786">
    <property type="component" value="Chromosome"/>
</dbReference>
<sequence length="90" mass="9900">MILSRRYNKQLPDSTEIKFEGSHTSEFGIVFDGIGGTLQTEDFVHHYPDGESYLAAEDTRKIMGGSDSSSPGHHVGAFDSRDVILAEAIR</sequence>
<protein>
    <submittedName>
        <fullName evidence="1">Uncharacterized protein</fullName>
    </submittedName>
</protein>
<keyword evidence="2" id="KW-1185">Reference proteome</keyword>
<proteinExistence type="predicted"/>
<dbReference type="AlphaFoldDB" id="A0A418SIU3"/>
<evidence type="ECO:0000313" key="2">
    <source>
        <dbReference type="Proteomes" id="UP000283786"/>
    </source>
</evidence>
<dbReference type="KEGG" id="palw:PSAL_032150"/>
<accession>A0A418SIU3</accession>
<organism evidence="1 2">
    <name type="scientific">Pseudooceanicola algae</name>
    <dbReference type="NCBI Taxonomy" id="1537215"/>
    <lineage>
        <taxon>Bacteria</taxon>
        <taxon>Pseudomonadati</taxon>
        <taxon>Pseudomonadota</taxon>
        <taxon>Alphaproteobacteria</taxon>
        <taxon>Rhodobacterales</taxon>
        <taxon>Paracoccaceae</taxon>
        <taxon>Pseudooceanicola</taxon>
    </lineage>
</organism>
<dbReference type="RefSeq" id="WP_119838447.1">
    <property type="nucleotide sequence ID" value="NZ_CP060436.1"/>
</dbReference>